<keyword evidence="2" id="KW-0808">Transferase</keyword>
<dbReference type="InterPro" id="IPR029063">
    <property type="entry name" value="SAM-dependent_MTases_sf"/>
</dbReference>
<evidence type="ECO:0000313" key="3">
    <source>
        <dbReference type="Proteomes" id="UP000029381"/>
    </source>
</evidence>
<evidence type="ECO:0000313" key="2">
    <source>
        <dbReference type="EMBL" id="KFN91501.1"/>
    </source>
</evidence>
<dbReference type="AlphaFoldDB" id="A0A091C0Y8"/>
<dbReference type="EMBL" id="JPVT01000092">
    <property type="protein sequence ID" value="KFN91501.1"/>
    <property type="molecule type" value="Genomic_DNA"/>
</dbReference>
<feature type="domain" description="Methyltransferase" evidence="1">
    <location>
        <begin position="42"/>
        <end position="144"/>
    </location>
</feature>
<dbReference type="EC" id="2.1.1.-" evidence="2"/>
<keyword evidence="2" id="KW-0830">Ubiquinone</keyword>
<dbReference type="Gene3D" id="3.40.50.150">
    <property type="entry name" value="Vaccinia Virus protein VP39"/>
    <property type="match status" value="1"/>
</dbReference>
<keyword evidence="3" id="KW-1185">Reference proteome</keyword>
<dbReference type="Pfam" id="PF13847">
    <property type="entry name" value="Methyltransf_31"/>
    <property type="match status" value="1"/>
</dbReference>
<evidence type="ECO:0000259" key="1">
    <source>
        <dbReference type="Pfam" id="PF13847"/>
    </source>
</evidence>
<name>A0A091C0Y8_9ENTE</name>
<sequence>MSADYDNPTFFDAYASMDRSKYGLDAAGEWHELKEVLPDFTGKTVLDLGCGYGWHCRYAANHGAKQVIGIDNSEKMIQQAQSMTENQNIAYKVEDMFDLEQFDTKFDVIISSLAIHYIEDYTNLSKKVYEQLSSKGVFVMSVEHPVFTAEGSEQWITNSQGENAYWPVDRYFDEKVRETDFLGFSTTKYHRTITTYVQTLLQQGFTLDHLVEPKPPEEMLANSEEMQEELRRPMMLILAVHKAS</sequence>
<dbReference type="SUPFAM" id="SSF53335">
    <property type="entry name" value="S-adenosyl-L-methionine-dependent methyltransferases"/>
    <property type="match status" value="1"/>
</dbReference>
<dbReference type="RefSeq" id="WP_028790716.1">
    <property type="nucleotide sequence ID" value="NZ_JPVT01000092.1"/>
</dbReference>
<dbReference type="GO" id="GO:0008168">
    <property type="term" value="F:methyltransferase activity"/>
    <property type="evidence" value="ECO:0007669"/>
    <property type="project" value="UniProtKB-KW"/>
</dbReference>
<dbReference type="PANTHER" id="PTHR43861">
    <property type="entry name" value="TRANS-ACONITATE 2-METHYLTRANSFERASE-RELATED"/>
    <property type="match status" value="1"/>
</dbReference>
<dbReference type="GO" id="GO:0032259">
    <property type="term" value="P:methylation"/>
    <property type="evidence" value="ECO:0007669"/>
    <property type="project" value="UniProtKB-KW"/>
</dbReference>
<dbReference type="InterPro" id="IPR025714">
    <property type="entry name" value="Methyltranfer_dom"/>
</dbReference>
<protein>
    <submittedName>
        <fullName evidence="2">Ubiquinone/menaquinone biosynthesis methyltransferase</fullName>
        <ecNumber evidence="2">2.1.1.-</ecNumber>
    </submittedName>
</protein>
<dbReference type="Proteomes" id="UP000029381">
    <property type="component" value="Unassembled WGS sequence"/>
</dbReference>
<proteinExistence type="predicted"/>
<gene>
    <name evidence="2" type="ORF">TMU3MR103_1007</name>
</gene>
<dbReference type="CDD" id="cd02440">
    <property type="entry name" value="AdoMet_MTases"/>
    <property type="match status" value="1"/>
</dbReference>
<comment type="caution">
    <text evidence="2">The sequence shown here is derived from an EMBL/GenBank/DDBJ whole genome shotgun (WGS) entry which is preliminary data.</text>
</comment>
<dbReference type="PATRIC" id="fig|1302648.3.peg.977"/>
<keyword evidence="2" id="KW-0489">Methyltransferase</keyword>
<accession>A0A091C0Y8</accession>
<organism evidence="2 3">
    <name type="scientific">Tetragenococcus muriaticus 3MR10-3</name>
    <dbReference type="NCBI Taxonomy" id="1302648"/>
    <lineage>
        <taxon>Bacteria</taxon>
        <taxon>Bacillati</taxon>
        <taxon>Bacillota</taxon>
        <taxon>Bacilli</taxon>
        <taxon>Lactobacillales</taxon>
        <taxon>Enterococcaceae</taxon>
        <taxon>Tetragenococcus</taxon>
    </lineage>
</organism>
<reference evidence="2 3" key="1">
    <citation type="submission" date="2014-08" db="EMBL/GenBank/DDBJ databases">
        <title>Genome sequence of Tetragenococcus muriaticus.</title>
        <authorList>
            <person name="Chuea-nongthon C."/>
            <person name="Rodtong S."/>
            <person name="Yongsawatdigul J."/>
            <person name="Steele J.L."/>
            <person name="Liu X.-y."/>
            <person name="Speers J."/>
            <person name="Glasner J.D."/>
            <person name="Neeno-Eckwall E.C."/>
        </authorList>
    </citation>
    <scope>NUCLEOTIDE SEQUENCE [LARGE SCALE GENOMIC DNA]</scope>
    <source>
        <strain evidence="2 3">3MR10-3</strain>
    </source>
</reference>